<evidence type="ECO:0000259" key="16">
    <source>
        <dbReference type="PROSITE" id="PS50109"/>
    </source>
</evidence>
<dbReference type="PANTHER" id="PTHR43065">
    <property type="entry name" value="SENSOR HISTIDINE KINASE"/>
    <property type="match status" value="1"/>
</dbReference>
<comment type="caution">
    <text evidence="17">The sequence shown here is derived from an EMBL/GenBank/DDBJ whole genome shotgun (WGS) entry which is preliminary data.</text>
</comment>
<dbReference type="InterPro" id="IPR003594">
    <property type="entry name" value="HATPase_dom"/>
</dbReference>
<evidence type="ECO:0000256" key="14">
    <source>
        <dbReference type="SAM" id="Coils"/>
    </source>
</evidence>
<proteinExistence type="predicted"/>
<evidence type="ECO:0000256" key="10">
    <source>
        <dbReference type="ARBA" id="ARBA00022840"/>
    </source>
</evidence>
<dbReference type="Proteomes" id="UP001150830">
    <property type="component" value="Unassembled WGS sequence"/>
</dbReference>
<dbReference type="SMART" id="SM00387">
    <property type="entry name" value="HATPase_c"/>
    <property type="match status" value="1"/>
</dbReference>
<dbReference type="SUPFAM" id="SSF47384">
    <property type="entry name" value="Homodimeric domain of signal transducing histidine kinase"/>
    <property type="match status" value="1"/>
</dbReference>
<evidence type="ECO:0000256" key="9">
    <source>
        <dbReference type="ARBA" id="ARBA00022777"/>
    </source>
</evidence>
<dbReference type="PANTHER" id="PTHR43065:SF46">
    <property type="entry name" value="C4-DICARBOXYLATE TRANSPORT SENSOR PROTEIN DCTB"/>
    <property type="match status" value="1"/>
</dbReference>
<dbReference type="InterPro" id="IPR003661">
    <property type="entry name" value="HisK_dim/P_dom"/>
</dbReference>
<name>A0A9X3IV27_9GAMM</name>
<dbReference type="InterPro" id="IPR036097">
    <property type="entry name" value="HisK_dim/P_sf"/>
</dbReference>
<keyword evidence="8" id="KW-0547">Nucleotide-binding</keyword>
<evidence type="ECO:0000256" key="5">
    <source>
        <dbReference type="ARBA" id="ARBA00022553"/>
    </source>
</evidence>
<feature type="domain" description="Histidine kinase" evidence="16">
    <location>
        <begin position="390"/>
        <end position="607"/>
    </location>
</feature>
<dbReference type="Gene3D" id="1.10.287.130">
    <property type="match status" value="1"/>
</dbReference>
<keyword evidence="9" id="KW-0418">Kinase</keyword>
<evidence type="ECO:0000256" key="2">
    <source>
        <dbReference type="ARBA" id="ARBA00004651"/>
    </source>
</evidence>
<dbReference type="InterPro" id="IPR005467">
    <property type="entry name" value="His_kinase_dom"/>
</dbReference>
<dbReference type="GO" id="GO:0000155">
    <property type="term" value="F:phosphorelay sensor kinase activity"/>
    <property type="evidence" value="ECO:0007669"/>
    <property type="project" value="InterPro"/>
</dbReference>
<dbReference type="SUPFAM" id="SSF103190">
    <property type="entry name" value="Sensory domain-like"/>
    <property type="match status" value="1"/>
</dbReference>
<keyword evidence="13 15" id="KW-0472">Membrane</keyword>
<dbReference type="SMART" id="SM00388">
    <property type="entry name" value="HisKA"/>
    <property type="match status" value="1"/>
</dbReference>
<evidence type="ECO:0000313" key="18">
    <source>
        <dbReference type="Proteomes" id="UP001150830"/>
    </source>
</evidence>
<feature type="coiled-coil region" evidence="14">
    <location>
        <begin position="333"/>
        <end position="381"/>
    </location>
</feature>
<dbReference type="InterPro" id="IPR036890">
    <property type="entry name" value="HATPase_C_sf"/>
</dbReference>
<dbReference type="SUPFAM" id="SSF55874">
    <property type="entry name" value="ATPase domain of HSP90 chaperone/DNA topoisomerase II/histidine kinase"/>
    <property type="match status" value="1"/>
</dbReference>
<evidence type="ECO:0000256" key="15">
    <source>
        <dbReference type="SAM" id="Phobius"/>
    </source>
</evidence>
<keyword evidence="5" id="KW-0597">Phosphoprotein</keyword>
<dbReference type="CDD" id="cd12914">
    <property type="entry name" value="PDC1_DGC_like"/>
    <property type="match status" value="1"/>
</dbReference>
<dbReference type="PIRSF" id="PIRSF036431">
    <property type="entry name" value="STHK_DctB"/>
    <property type="match status" value="1"/>
</dbReference>
<sequence>MIKKWLEGRSAWFWTTVLLAVVWLGGILVVVATSWRLHEEQAISELDLEAGQLAGELDHYLKGFENIAPQVAALRTLRGALMNPSPDGMDTLNRFLFQTNKSLGSENIFVLNMNGLAIGSSNHADANSFVGYNFAFRPYFQQAVLGEPGSYYAKGVVSTTRGYFFSAPILENGRILGVAVVKISLEELFAKQRREGHRYILVGYDSIVFAASEPEWELRSLQAIPESQLRSLRASRRYGNASLAPLYRGDEFDPLQSRNLILPSNAVSYRYVVGRALIPDAGWQLYTLMPHSEILRRTLQFSAYYSLIFGLLVVWLMYWKKRQEVQRHVRTMNQELERRVTELTSELTESNAELQELVAHYQRTQNELESTQDQLIQTAKLALLGEMSAGLNHELNQPLLALQTYAENSLKLAERGKFETVKSNLGEILQITGTMHAIVSRFKVFARRSPPEPRRVEVGEVIDSALVIMKPLLNKVGIQIQVPSPKSQAVIFCEPVQIQQVLVNLVTNAAEAMQEVDPDWRPKQHLISIEVLQVESRVEIRVSDNGPGIAKDMQNRIFEPFFTTKSKGLGIGLALSRRILEALAGSLSAEPGRDGGSVFIISLPAVATETFDGETR</sequence>
<evidence type="ECO:0000313" key="17">
    <source>
        <dbReference type="EMBL" id="MCY0966803.1"/>
    </source>
</evidence>
<evidence type="ECO:0000256" key="4">
    <source>
        <dbReference type="ARBA" id="ARBA00022475"/>
    </source>
</evidence>
<keyword evidence="14" id="KW-0175">Coiled coil</keyword>
<dbReference type="InterPro" id="IPR033479">
    <property type="entry name" value="dCache_1"/>
</dbReference>
<dbReference type="RefSeq" id="WP_283174999.1">
    <property type="nucleotide sequence ID" value="NZ_JAPNOA010000056.1"/>
</dbReference>
<dbReference type="InterPro" id="IPR017055">
    <property type="entry name" value="Sig_transdc_His_kinase_DctB"/>
</dbReference>
<dbReference type="Gene3D" id="3.30.565.10">
    <property type="entry name" value="Histidine kinase-like ATPase, C-terminal domain"/>
    <property type="match status" value="1"/>
</dbReference>
<dbReference type="Gene3D" id="3.30.450.20">
    <property type="entry name" value="PAS domain"/>
    <property type="match status" value="2"/>
</dbReference>
<dbReference type="PROSITE" id="PS50109">
    <property type="entry name" value="HIS_KIN"/>
    <property type="match status" value="1"/>
</dbReference>
<dbReference type="PRINTS" id="PR00344">
    <property type="entry name" value="BCTRLSENSOR"/>
</dbReference>
<comment type="catalytic activity">
    <reaction evidence="1">
        <text>ATP + protein L-histidine = ADP + protein N-phospho-L-histidine.</text>
        <dbReference type="EC" id="2.7.13.3"/>
    </reaction>
</comment>
<keyword evidence="18" id="KW-1185">Reference proteome</keyword>
<dbReference type="GO" id="GO:0005886">
    <property type="term" value="C:plasma membrane"/>
    <property type="evidence" value="ECO:0007669"/>
    <property type="project" value="UniProtKB-SubCell"/>
</dbReference>
<dbReference type="InterPro" id="IPR029151">
    <property type="entry name" value="Sensor-like_sf"/>
</dbReference>
<keyword evidence="6" id="KW-0808">Transferase</keyword>
<dbReference type="InterPro" id="IPR004358">
    <property type="entry name" value="Sig_transdc_His_kin-like_C"/>
</dbReference>
<evidence type="ECO:0000256" key="1">
    <source>
        <dbReference type="ARBA" id="ARBA00000085"/>
    </source>
</evidence>
<organism evidence="17 18">
    <name type="scientific">Parathalassolituus penaei</name>
    <dbReference type="NCBI Taxonomy" id="2997323"/>
    <lineage>
        <taxon>Bacteria</taxon>
        <taxon>Pseudomonadati</taxon>
        <taxon>Pseudomonadota</taxon>
        <taxon>Gammaproteobacteria</taxon>
        <taxon>Oceanospirillales</taxon>
        <taxon>Oceanospirillaceae</taxon>
        <taxon>Parathalassolituus</taxon>
    </lineage>
</organism>
<evidence type="ECO:0000256" key="12">
    <source>
        <dbReference type="ARBA" id="ARBA00023012"/>
    </source>
</evidence>
<evidence type="ECO:0000256" key="13">
    <source>
        <dbReference type="ARBA" id="ARBA00023136"/>
    </source>
</evidence>
<feature type="transmembrane region" description="Helical" evidence="15">
    <location>
        <begin position="12"/>
        <end position="35"/>
    </location>
</feature>
<dbReference type="EC" id="2.7.13.3" evidence="3"/>
<keyword evidence="7 15" id="KW-0812">Transmembrane</keyword>
<keyword evidence="4" id="KW-1003">Cell membrane</keyword>
<evidence type="ECO:0000256" key="11">
    <source>
        <dbReference type="ARBA" id="ARBA00022989"/>
    </source>
</evidence>
<dbReference type="CDD" id="cd00082">
    <property type="entry name" value="HisKA"/>
    <property type="match status" value="1"/>
</dbReference>
<gene>
    <name evidence="17" type="ORF">OUO13_16605</name>
</gene>
<evidence type="ECO:0000256" key="6">
    <source>
        <dbReference type="ARBA" id="ARBA00022679"/>
    </source>
</evidence>
<dbReference type="Pfam" id="PF02743">
    <property type="entry name" value="dCache_1"/>
    <property type="match status" value="1"/>
</dbReference>
<dbReference type="AlphaFoldDB" id="A0A9X3IV27"/>
<dbReference type="EMBL" id="JAPNOA010000056">
    <property type="protein sequence ID" value="MCY0966803.1"/>
    <property type="molecule type" value="Genomic_DNA"/>
</dbReference>
<evidence type="ECO:0000256" key="3">
    <source>
        <dbReference type="ARBA" id="ARBA00012438"/>
    </source>
</evidence>
<feature type="transmembrane region" description="Helical" evidence="15">
    <location>
        <begin position="301"/>
        <end position="319"/>
    </location>
</feature>
<evidence type="ECO:0000256" key="7">
    <source>
        <dbReference type="ARBA" id="ARBA00022692"/>
    </source>
</evidence>
<protein>
    <recommendedName>
        <fullName evidence="3">histidine kinase</fullName>
        <ecNumber evidence="3">2.7.13.3</ecNumber>
    </recommendedName>
</protein>
<accession>A0A9X3IV27</accession>
<comment type="subcellular location">
    <subcellularLocation>
        <location evidence="2">Cell membrane</location>
        <topology evidence="2">Multi-pass membrane protein</topology>
    </subcellularLocation>
</comment>
<dbReference type="Pfam" id="PF02518">
    <property type="entry name" value="HATPase_c"/>
    <property type="match status" value="1"/>
</dbReference>
<reference evidence="17" key="1">
    <citation type="submission" date="2022-11" db="EMBL/GenBank/DDBJ databases">
        <title>Parathalassolutuus dongxingensis gen. nov., sp. nov., a novel member of family Oceanospirillaceae isolated from a coastal shrimp pond in Guangxi, China.</title>
        <authorList>
            <person name="Chen H."/>
        </authorList>
    </citation>
    <scope>NUCLEOTIDE SEQUENCE</scope>
    <source>
        <strain evidence="17">G-43</strain>
    </source>
</reference>
<keyword evidence="11 15" id="KW-1133">Transmembrane helix</keyword>
<keyword evidence="10 17" id="KW-0067">ATP-binding</keyword>
<keyword evidence="12" id="KW-0902">Two-component regulatory system</keyword>
<evidence type="ECO:0000256" key="8">
    <source>
        <dbReference type="ARBA" id="ARBA00022741"/>
    </source>
</evidence>
<dbReference type="GO" id="GO:0005524">
    <property type="term" value="F:ATP binding"/>
    <property type="evidence" value="ECO:0007669"/>
    <property type="project" value="UniProtKB-KW"/>
</dbReference>